<reference evidence="3" key="2">
    <citation type="submission" date="2020-10" db="UniProtKB">
        <authorList>
            <consortium name="WormBaseParasite"/>
        </authorList>
    </citation>
    <scope>IDENTIFICATION</scope>
</reference>
<dbReference type="GO" id="GO:0016020">
    <property type="term" value="C:membrane"/>
    <property type="evidence" value="ECO:0007669"/>
    <property type="project" value="InterPro"/>
</dbReference>
<accession>A0A7E4VK04</accession>
<dbReference type="Pfam" id="PF00629">
    <property type="entry name" value="MAM"/>
    <property type="match status" value="1"/>
</dbReference>
<feature type="domain" description="MAM" evidence="1">
    <location>
        <begin position="507"/>
        <end position="672"/>
    </location>
</feature>
<sequence length="685" mass="75076">MDAQAIAAATGGAGSTGFVSKLLKLAFGLFVTSAELPHLTPEAARDISLGYNCSFDTPCRWTSTGPVDSVNHWLQGKGEPESIVWLASTGTMERPKQPFAFIELSGKSADSLTSDIIRCQHDTAQLSFTYWTIGNGNLEICLLDEQLRRFNCTGMLPTQVKPGKVALQIPPVNQPFYISLIPNTETGILIMDDIKYTADYCLETSQGSRPDLVLPWTPAPLFPTFATMAPLVFETTTIPTTTTTQTTTPQPTTVMPTVVSQGPTIGTTEPPFELMVIGNKTQPLFDRRTGEYVKHTNDLLCDFGGEFACRWGAEAGKWAIIEKGAIPSLETSSNEAPPFPAALVIQGTSMLTSDPIECQTGKGSLLFRYWTNGDIKLQGCALGHREDSIQIQCAEESGTSNIFQNGTLVVFDFNKTISEPFTLNILPMWEKTARNKYLVIDEIAYVGSCDGSNAEVQKTTTEAIRTTHMTAVTRLIRPTATSPTPAPMTTTTYEPEPELMTDYCGLLNCNFNENACNYLNHGLTKVPWTLRNKGYGYPLSRLTDIKSTPERSQFVSTLLSPGDFAILESPSFDATKGINVLIFEYYRPSYATTIRLCLGTTNTKPLRTVASFTQCPPILRNLTSRVAFKWNNVHIQLPPGTTHFYLVAHNTDKNNQKAAIALDNLRVAVCDAASAEASYDTSEQN</sequence>
<dbReference type="GO" id="GO:0004888">
    <property type="term" value="F:transmembrane signaling receptor activity"/>
    <property type="evidence" value="ECO:0007669"/>
    <property type="project" value="InterPro"/>
</dbReference>
<reference evidence="2" key="1">
    <citation type="journal article" date="2013" name="Genetics">
        <title>The draft genome and transcriptome of Panagrellus redivivus are shaped by the harsh demands of a free-living lifestyle.</title>
        <authorList>
            <person name="Srinivasan J."/>
            <person name="Dillman A.R."/>
            <person name="Macchietto M.G."/>
            <person name="Heikkinen L."/>
            <person name="Lakso M."/>
            <person name="Fracchia K.M."/>
            <person name="Antoshechkin I."/>
            <person name="Mortazavi A."/>
            <person name="Wong G."/>
            <person name="Sternberg P.W."/>
        </authorList>
    </citation>
    <scope>NUCLEOTIDE SEQUENCE [LARGE SCALE GENOMIC DNA]</scope>
    <source>
        <strain evidence="2">MT8872</strain>
    </source>
</reference>
<evidence type="ECO:0000313" key="3">
    <source>
        <dbReference type="WBParaSite" id="Pan_g21879.t1"/>
    </source>
</evidence>
<dbReference type="AlphaFoldDB" id="A0A7E4VK04"/>
<proteinExistence type="predicted"/>
<dbReference type="Proteomes" id="UP000492821">
    <property type="component" value="Unassembled WGS sequence"/>
</dbReference>
<keyword evidence="2" id="KW-1185">Reference proteome</keyword>
<dbReference type="WBParaSite" id="Pan_g21879.t1">
    <property type="protein sequence ID" value="Pan_g21879.t1"/>
    <property type="gene ID" value="Pan_g21879"/>
</dbReference>
<evidence type="ECO:0000259" key="1">
    <source>
        <dbReference type="PROSITE" id="PS50060"/>
    </source>
</evidence>
<protein>
    <submittedName>
        <fullName evidence="3">MAM domain-containing protein</fullName>
    </submittedName>
</protein>
<dbReference type="InterPro" id="IPR000998">
    <property type="entry name" value="MAM_dom"/>
</dbReference>
<dbReference type="PANTHER" id="PTHR35265:SF1">
    <property type="entry name" value="LEUKOSIALIN"/>
    <property type="match status" value="1"/>
</dbReference>
<dbReference type="Gene3D" id="2.60.120.200">
    <property type="match status" value="1"/>
</dbReference>
<dbReference type="PANTHER" id="PTHR35265">
    <property type="entry name" value="LEUKOSIALIN"/>
    <property type="match status" value="1"/>
</dbReference>
<evidence type="ECO:0000313" key="2">
    <source>
        <dbReference type="Proteomes" id="UP000492821"/>
    </source>
</evidence>
<dbReference type="InterPro" id="IPR013320">
    <property type="entry name" value="ConA-like_dom_sf"/>
</dbReference>
<dbReference type="InterPro" id="IPR038829">
    <property type="entry name" value="Leukosialin"/>
</dbReference>
<dbReference type="SUPFAM" id="SSF49899">
    <property type="entry name" value="Concanavalin A-like lectins/glucanases"/>
    <property type="match status" value="2"/>
</dbReference>
<organism evidence="2 3">
    <name type="scientific">Panagrellus redivivus</name>
    <name type="common">Microworm</name>
    <dbReference type="NCBI Taxonomy" id="6233"/>
    <lineage>
        <taxon>Eukaryota</taxon>
        <taxon>Metazoa</taxon>
        <taxon>Ecdysozoa</taxon>
        <taxon>Nematoda</taxon>
        <taxon>Chromadorea</taxon>
        <taxon>Rhabditida</taxon>
        <taxon>Tylenchina</taxon>
        <taxon>Panagrolaimomorpha</taxon>
        <taxon>Panagrolaimoidea</taxon>
        <taxon>Panagrolaimidae</taxon>
        <taxon>Panagrellus</taxon>
    </lineage>
</organism>
<dbReference type="SMART" id="SM00137">
    <property type="entry name" value="MAM"/>
    <property type="match status" value="1"/>
</dbReference>
<name>A0A7E4VK04_PANRE</name>
<dbReference type="PROSITE" id="PS50060">
    <property type="entry name" value="MAM_2"/>
    <property type="match status" value="1"/>
</dbReference>